<feature type="domain" description="DUF4935" evidence="2">
    <location>
        <begin position="29"/>
        <end position="204"/>
    </location>
</feature>
<reference evidence="4" key="1">
    <citation type="journal article" date="2019" name="Int. J. Syst. Evol. Microbiol.">
        <title>The Global Catalogue of Microorganisms (GCM) 10K type strain sequencing project: providing services to taxonomists for standard genome sequencing and annotation.</title>
        <authorList>
            <consortium name="The Broad Institute Genomics Platform"/>
            <consortium name="The Broad Institute Genome Sequencing Center for Infectious Disease"/>
            <person name="Wu L."/>
            <person name="Ma J."/>
        </authorList>
    </citation>
    <scope>NUCLEOTIDE SEQUENCE [LARGE SCALE GENOMIC DNA]</scope>
    <source>
        <strain evidence="4">CCM 7756</strain>
    </source>
</reference>
<evidence type="ECO:0000259" key="2">
    <source>
        <dbReference type="Pfam" id="PF16289"/>
    </source>
</evidence>
<proteinExistence type="predicted"/>
<accession>A0ABV7N4Z2</accession>
<comment type="caution">
    <text evidence="3">The sequence shown here is derived from an EMBL/GenBank/DDBJ whole genome shotgun (WGS) entry which is preliminary data.</text>
</comment>
<dbReference type="EMBL" id="JBHRVQ010000001">
    <property type="protein sequence ID" value="MFC3387903.1"/>
    <property type="molecule type" value="Genomic_DNA"/>
</dbReference>
<evidence type="ECO:0000256" key="1">
    <source>
        <dbReference type="SAM" id="Coils"/>
    </source>
</evidence>
<feature type="coiled-coil region" evidence="1">
    <location>
        <begin position="248"/>
        <end position="275"/>
    </location>
</feature>
<dbReference type="Pfam" id="PF16289">
    <property type="entry name" value="PIN_12"/>
    <property type="match status" value="1"/>
</dbReference>
<dbReference type="InterPro" id="IPR032557">
    <property type="entry name" value="DUF4935"/>
</dbReference>
<keyword evidence="4" id="KW-1185">Reference proteome</keyword>
<protein>
    <submittedName>
        <fullName evidence="3">PIN domain-containing protein</fullName>
    </submittedName>
</protein>
<dbReference type="RefSeq" id="WP_380652548.1">
    <property type="nucleotide sequence ID" value="NZ_JBHRVQ010000001.1"/>
</dbReference>
<gene>
    <name evidence="3" type="ORF">ACFOEO_04725</name>
</gene>
<evidence type="ECO:0000313" key="3">
    <source>
        <dbReference type="EMBL" id="MFC3387903.1"/>
    </source>
</evidence>
<organism evidence="3 4">
    <name type="scientific">Salinicoccus sesuvii</name>
    <dbReference type="NCBI Taxonomy" id="868281"/>
    <lineage>
        <taxon>Bacteria</taxon>
        <taxon>Bacillati</taxon>
        <taxon>Bacillota</taxon>
        <taxon>Bacilli</taxon>
        <taxon>Bacillales</taxon>
        <taxon>Staphylococcaceae</taxon>
        <taxon>Salinicoccus</taxon>
    </lineage>
</organism>
<evidence type="ECO:0000313" key="4">
    <source>
        <dbReference type="Proteomes" id="UP001595637"/>
    </source>
</evidence>
<keyword evidence="1" id="KW-0175">Coiled coil</keyword>
<sequence>MRQNFESTPNTSNRVEANSTKGLDRKICIIFDTNTLRGSIDFDSPVRLTGNIVKIHDTLIELDIVEFVDLVVPDIVLEELRRQYIETYQSNVKKLKSIVRTTILPGIELKWDETFSVEEHTNQGLETIRNNVLDEYGILTNMKMHDVSFHSILERALEKRRPFEGEKGKSDKGFKDAVLWENMINYKENHPQYEIILFSKDKGFDQDLEKEYHSTFDEPIKIFGDHEKVSSYLISISEKVSSSLVKQIKESEYVKESLQNSINDLQLQYKHWLEDLEAYGSGVRIFEITDFTINNLLPAEFSSYDIEGDYFALIEVQARGSHEGLSKTFHSNIYVDISLDKENIVSLDIIGLTLSDENYI</sequence>
<dbReference type="Proteomes" id="UP001595637">
    <property type="component" value="Unassembled WGS sequence"/>
</dbReference>
<name>A0ABV7N4Z2_9STAP</name>